<keyword evidence="1" id="KW-0560">Oxidoreductase</keyword>
<evidence type="ECO:0000256" key="1">
    <source>
        <dbReference type="RuleBase" id="RU003682"/>
    </source>
</evidence>
<keyword evidence="1" id="KW-0479">Metal-binding</keyword>
<evidence type="ECO:0000313" key="3">
    <source>
        <dbReference type="EMBL" id="WUG95623.1"/>
    </source>
</evidence>
<reference evidence="3 4" key="1">
    <citation type="submission" date="2022-10" db="EMBL/GenBank/DDBJ databases">
        <title>The complete genomes of actinobacterial strains from the NBC collection.</title>
        <authorList>
            <person name="Joergensen T.S."/>
            <person name="Alvarez Arevalo M."/>
            <person name="Sterndorff E.B."/>
            <person name="Faurdal D."/>
            <person name="Vuksanovic O."/>
            <person name="Mourched A.-S."/>
            <person name="Charusanti P."/>
            <person name="Shaw S."/>
            <person name="Blin K."/>
            <person name="Weber T."/>
        </authorList>
    </citation>
    <scope>NUCLEOTIDE SEQUENCE [LARGE SCALE GENOMIC DNA]</scope>
    <source>
        <strain evidence="3 4">NBC_00456</strain>
    </source>
</reference>
<dbReference type="Proteomes" id="UP001341259">
    <property type="component" value="Chromosome"/>
</dbReference>
<dbReference type="EMBL" id="CP107906">
    <property type="protein sequence ID" value="WUG95623.1"/>
    <property type="molecule type" value="Genomic_DNA"/>
</dbReference>
<protein>
    <submittedName>
        <fullName evidence="3">2OG-Fe(II) oxygenase</fullName>
    </submittedName>
</protein>
<gene>
    <name evidence="3" type="ORF">OHB29_22760</name>
</gene>
<proteinExistence type="inferred from homology"/>
<evidence type="ECO:0000259" key="2">
    <source>
        <dbReference type="PROSITE" id="PS51471"/>
    </source>
</evidence>
<accession>A0ABZ1NWT2</accession>
<dbReference type="InterPro" id="IPR005123">
    <property type="entry name" value="Oxoglu/Fe-dep_dioxygenase_dom"/>
</dbReference>
<dbReference type="RefSeq" id="WP_328341112.1">
    <property type="nucleotide sequence ID" value="NZ_CP107906.1"/>
</dbReference>
<name>A0ABZ1NWT2_STRVL</name>
<feature type="domain" description="Fe2OG dioxygenase" evidence="2">
    <location>
        <begin position="127"/>
        <end position="252"/>
    </location>
</feature>
<dbReference type="InterPro" id="IPR044862">
    <property type="entry name" value="Pro_4_hyd_alph_FE2OG_OXY"/>
</dbReference>
<evidence type="ECO:0000313" key="4">
    <source>
        <dbReference type="Proteomes" id="UP001341259"/>
    </source>
</evidence>
<keyword evidence="4" id="KW-1185">Reference proteome</keyword>
<dbReference type="Gene3D" id="2.60.120.620">
    <property type="entry name" value="q2cbj1_9rhob like domain"/>
    <property type="match status" value="1"/>
</dbReference>
<dbReference type="Pfam" id="PF13640">
    <property type="entry name" value="2OG-FeII_Oxy_3"/>
    <property type="match status" value="1"/>
</dbReference>
<keyword evidence="1" id="KW-0408">Iron</keyword>
<organism evidence="3 4">
    <name type="scientific">Streptomyces violaceus</name>
    <name type="common">Streptomyces venezuelae</name>
    <dbReference type="NCBI Taxonomy" id="1936"/>
    <lineage>
        <taxon>Bacteria</taxon>
        <taxon>Bacillati</taxon>
        <taxon>Actinomycetota</taxon>
        <taxon>Actinomycetes</taxon>
        <taxon>Kitasatosporales</taxon>
        <taxon>Streptomycetaceae</taxon>
        <taxon>Streptomyces</taxon>
    </lineage>
</organism>
<comment type="similarity">
    <text evidence="1">Belongs to the iron/ascorbate-dependent oxidoreductase family.</text>
</comment>
<dbReference type="PROSITE" id="PS51471">
    <property type="entry name" value="FE2OG_OXY"/>
    <property type="match status" value="1"/>
</dbReference>
<sequence>MSERQLRAAADLSYDALTGLIKGDLDLIWCRGYSPPGVYEAAGPRIETACDASTYTLTPDFQCVGVSIGEANESLEKAEQYVAEGAATTRFIRESLFAGVGSPVDRLLSQLDALWPTGAEVALTRAGGPALLNVIRRWRSGGQANPHIDQRNSDILGGYAFTRRLGVNVYLEVPPENGGGELELWDTVVDDELEYLEQRRHDYGLDRERLAAPDWTVRPGNGDLLIFDASRVHGVRRLTKGQRVAMACFLGVRGADDSLALFA</sequence>